<sequence length="109" mass="12227">MNTVRVIISLATHFGWNLQQFDVKNAFLHGDLEEEVYIEIPPRFYSHNEKNKVILEAGMEWSHLASLSSPSMHQVPFKALAPSPLPALGLEHDSPQPINDTLLLPLDDG</sequence>
<evidence type="ECO:0000313" key="3">
    <source>
        <dbReference type="Proteomes" id="UP000257109"/>
    </source>
</evidence>
<feature type="non-terminal residue" evidence="2">
    <location>
        <position position="1"/>
    </location>
</feature>
<accession>A0A371GMQ1</accession>
<gene>
    <name evidence="2" type="ORF">CR513_26117</name>
</gene>
<dbReference type="OrthoDB" id="411615at2759"/>
<protein>
    <recommendedName>
        <fullName evidence="1">Reverse transcriptase Ty1/copia-type domain-containing protein</fullName>
    </recommendedName>
</protein>
<dbReference type="AlphaFoldDB" id="A0A371GMQ1"/>
<name>A0A371GMQ1_MUCPR</name>
<proteinExistence type="predicted"/>
<dbReference type="STRING" id="157652.A0A371GMQ1"/>
<evidence type="ECO:0000313" key="2">
    <source>
        <dbReference type="EMBL" id="RDX91845.1"/>
    </source>
</evidence>
<dbReference type="Pfam" id="PF07727">
    <property type="entry name" value="RVT_2"/>
    <property type="match status" value="1"/>
</dbReference>
<evidence type="ECO:0000259" key="1">
    <source>
        <dbReference type="Pfam" id="PF07727"/>
    </source>
</evidence>
<reference evidence="2" key="1">
    <citation type="submission" date="2018-05" db="EMBL/GenBank/DDBJ databases">
        <title>Draft genome of Mucuna pruriens seed.</title>
        <authorList>
            <person name="Nnadi N.E."/>
            <person name="Vos R."/>
            <person name="Hasami M.H."/>
            <person name="Devisetty U.K."/>
            <person name="Aguiy J.C."/>
        </authorList>
    </citation>
    <scope>NUCLEOTIDE SEQUENCE [LARGE SCALE GENOMIC DNA]</scope>
    <source>
        <strain evidence="2">JCA_2017</strain>
    </source>
</reference>
<comment type="caution">
    <text evidence="2">The sequence shown here is derived from an EMBL/GenBank/DDBJ whole genome shotgun (WGS) entry which is preliminary data.</text>
</comment>
<feature type="domain" description="Reverse transcriptase Ty1/copia-type" evidence="1">
    <location>
        <begin position="2"/>
        <end position="54"/>
    </location>
</feature>
<dbReference type="EMBL" id="QJKJ01005020">
    <property type="protein sequence ID" value="RDX91845.1"/>
    <property type="molecule type" value="Genomic_DNA"/>
</dbReference>
<dbReference type="Proteomes" id="UP000257109">
    <property type="component" value="Unassembled WGS sequence"/>
</dbReference>
<organism evidence="2 3">
    <name type="scientific">Mucuna pruriens</name>
    <name type="common">Velvet bean</name>
    <name type="synonym">Dolichos pruriens</name>
    <dbReference type="NCBI Taxonomy" id="157652"/>
    <lineage>
        <taxon>Eukaryota</taxon>
        <taxon>Viridiplantae</taxon>
        <taxon>Streptophyta</taxon>
        <taxon>Embryophyta</taxon>
        <taxon>Tracheophyta</taxon>
        <taxon>Spermatophyta</taxon>
        <taxon>Magnoliopsida</taxon>
        <taxon>eudicotyledons</taxon>
        <taxon>Gunneridae</taxon>
        <taxon>Pentapetalae</taxon>
        <taxon>rosids</taxon>
        <taxon>fabids</taxon>
        <taxon>Fabales</taxon>
        <taxon>Fabaceae</taxon>
        <taxon>Papilionoideae</taxon>
        <taxon>50 kb inversion clade</taxon>
        <taxon>NPAAA clade</taxon>
        <taxon>indigoferoid/millettioid clade</taxon>
        <taxon>Phaseoleae</taxon>
        <taxon>Mucuna</taxon>
    </lineage>
</organism>
<dbReference type="InterPro" id="IPR013103">
    <property type="entry name" value="RVT_2"/>
</dbReference>
<keyword evidence="3" id="KW-1185">Reference proteome</keyword>